<feature type="signal peptide" evidence="1">
    <location>
        <begin position="1"/>
        <end position="19"/>
    </location>
</feature>
<dbReference type="GeneID" id="29919701"/>
<dbReference type="AlphaFoldDB" id="V4H1X9"/>
<sequence length="170" mass="19554">MKFAIFILLLCCISTPVLACEPTAAEFAQELKASRELEEQFALRVAKEADFIAIGRAVNVSDVDESTGYYYRVHFDVERVLKGEHRKTTSALKNKIETRPVDEIIEEIYVCGQPVEPRIDDADAVKTYKYLFYIKNDILLRTSTYPEAPFPMRPQEEIDLLIREEHVASY</sequence>
<protein>
    <submittedName>
        <fullName evidence="2">Uncharacterized protein</fullName>
    </submittedName>
</protein>
<comment type="caution">
    <text evidence="2">The sequence shown here is derived from an EMBL/GenBank/DDBJ whole genome shotgun (WGS) entry which is preliminary data.</text>
</comment>
<evidence type="ECO:0000256" key="1">
    <source>
        <dbReference type="SAM" id="SignalP"/>
    </source>
</evidence>
<gene>
    <name evidence="2" type="ORF">PL2TA16_00235</name>
</gene>
<evidence type="ECO:0000313" key="3">
    <source>
        <dbReference type="Proteomes" id="UP000017820"/>
    </source>
</evidence>
<accession>V4H1X9</accession>
<dbReference type="Proteomes" id="UP000017820">
    <property type="component" value="Unassembled WGS sequence"/>
</dbReference>
<organism evidence="2 3">
    <name type="scientific">Pseudoalteromonas luteoviolacea (strain 2ta16)</name>
    <dbReference type="NCBI Taxonomy" id="1353533"/>
    <lineage>
        <taxon>Bacteria</taxon>
        <taxon>Pseudomonadati</taxon>
        <taxon>Pseudomonadota</taxon>
        <taxon>Gammaproteobacteria</taxon>
        <taxon>Alteromonadales</taxon>
        <taxon>Pseudoalteromonadaceae</taxon>
        <taxon>Pseudoalteromonas</taxon>
    </lineage>
</organism>
<keyword evidence="1" id="KW-0732">Signal</keyword>
<reference evidence="2 3" key="1">
    <citation type="submission" date="2013-07" db="EMBL/GenBank/DDBJ databases">
        <title>Draft genome sequence of Pseudoalteromonas luteoviolacea 2ta16.</title>
        <authorList>
            <person name="Allen E.E."/>
            <person name="Azam F."/>
            <person name="Podell S."/>
        </authorList>
    </citation>
    <scope>NUCLEOTIDE SEQUENCE [LARGE SCALE GENOMIC DNA]</scope>
    <source>
        <strain evidence="2 3">2ta16</strain>
    </source>
</reference>
<proteinExistence type="predicted"/>
<dbReference type="EMBL" id="AUSV01000113">
    <property type="protein sequence ID" value="ESP91436.1"/>
    <property type="molecule type" value="Genomic_DNA"/>
</dbReference>
<dbReference type="RefSeq" id="WP_023401038.1">
    <property type="nucleotide sequence ID" value="NZ_AUSV01000113.1"/>
</dbReference>
<evidence type="ECO:0000313" key="2">
    <source>
        <dbReference type="EMBL" id="ESP91436.1"/>
    </source>
</evidence>
<name>V4H1X9_PSEL2</name>
<dbReference type="PATRIC" id="fig|1353533.3.peg.4189"/>
<feature type="chain" id="PRO_5004718777" evidence="1">
    <location>
        <begin position="20"/>
        <end position="170"/>
    </location>
</feature>